<reference evidence="2 3" key="1">
    <citation type="submission" date="2019-07" db="EMBL/GenBank/DDBJ databases">
        <title>Genomics analysis of Aphanomyces spp. identifies a new class of oomycete effector associated with host adaptation.</title>
        <authorList>
            <person name="Gaulin E."/>
        </authorList>
    </citation>
    <scope>NUCLEOTIDE SEQUENCE [LARGE SCALE GENOMIC DNA]</scope>
    <source>
        <strain evidence="2 3">ATCC 201684</strain>
    </source>
</reference>
<gene>
    <name evidence="2" type="ORF">Ae201684_006785</name>
</gene>
<dbReference type="VEuPathDB" id="FungiDB:AeMF1_014959"/>
<name>A0A6G0XA41_9STRA</name>
<feature type="compositionally biased region" description="Basic residues" evidence="1">
    <location>
        <begin position="80"/>
        <end position="90"/>
    </location>
</feature>
<sequence length="434" mass="49587">MDQLLIDALDMMPEEDVLTSTIDGIAVEDFEEFDAALNSTTSDSNLTSGGASSAPDSTADDSTVSSPLETPSSGDEVKRPVKKHNQSRKRQREEIEYLRSKVQELEQRLNVLQQIRDVEGANETPWQKNANHVRLAKQAALNENEKLKHALEEQIQFGKALQTLMANRPQLTVLPTLESEQWRLHKLVKDPVLRRQAMEEIFHQQYKLTDIAMIESGLQECVDALEAYSPRLAKSTADLVLHTAYCVTLDYAYNLVSDFAWMLCQNSFGSKRKNMSYKVLEKHNHNSVYMRLEKHWNDLANQANVLFKRFTEPTRDVIAIRTILEDELHPFTEGTLVMNKSAWIVCEMVEEHKKCRMKFFQKCTLPMVQSTVGTDLMDGHPVMSRFYRVGNVTDSALLSLKTIIADFANSMNILLTNYDGNVDDTFKRMAWMLE</sequence>
<feature type="compositionally biased region" description="Low complexity" evidence="1">
    <location>
        <begin position="38"/>
        <end position="67"/>
    </location>
</feature>
<proteinExistence type="predicted"/>
<protein>
    <submittedName>
        <fullName evidence="2">Uncharacterized protein</fullName>
    </submittedName>
</protein>
<accession>A0A6G0XA41</accession>
<evidence type="ECO:0000256" key="1">
    <source>
        <dbReference type="SAM" id="MobiDB-lite"/>
    </source>
</evidence>
<dbReference type="AlphaFoldDB" id="A0A6G0XA41"/>
<evidence type="ECO:0000313" key="2">
    <source>
        <dbReference type="EMBL" id="KAF0736973.1"/>
    </source>
</evidence>
<evidence type="ECO:0000313" key="3">
    <source>
        <dbReference type="Proteomes" id="UP000481153"/>
    </source>
</evidence>
<dbReference type="Proteomes" id="UP000481153">
    <property type="component" value="Unassembled WGS sequence"/>
</dbReference>
<comment type="caution">
    <text evidence="2">The sequence shown here is derived from an EMBL/GenBank/DDBJ whole genome shotgun (WGS) entry which is preliminary data.</text>
</comment>
<organism evidence="2 3">
    <name type="scientific">Aphanomyces euteiches</name>
    <dbReference type="NCBI Taxonomy" id="100861"/>
    <lineage>
        <taxon>Eukaryota</taxon>
        <taxon>Sar</taxon>
        <taxon>Stramenopiles</taxon>
        <taxon>Oomycota</taxon>
        <taxon>Saprolegniomycetes</taxon>
        <taxon>Saprolegniales</taxon>
        <taxon>Verrucalvaceae</taxon>
        <taxon>Aphanomyces</taxon>
    </lineage>
</organism>
<keyword evidence="3" id="KW-1185">Reference proteome</keyword>
<dbReference type="EMBL" id="VJMJ01000085">
    <property type="protein sequence ID" value="KAF0736973.1"/>
    <property type="molecule type" value="Genomic_DNA"/>
</dbReference>
<feature type="region of interest" description="Disordered" evidence="1">
    <location>
        <begin position="38"/>
        <end position="94"/>
    </location>
</feature>